<dbReference type="SFLD" id="SFLDS00005">
    <property type="entry name" value="Isoprenoid_Synthase_Type_I"/>
    <property type="match status" value="1"/>
</dbReference>
<accession>A0A8J8PCR2</accession>
<keyword evidence="4" id="KW-0479">Metal-binding</keyword>
<dbReference type="Proteomes" id="UP000752814">
    <property type="component" value="Unassembled WGS sequence"/>
</dbReference>
<dbReference type="PROSITE" id="PS00723">
    <property type="entry name" value="POLYPRENYL_SYNTHASE_1"/>
    <property type="match status" value="1"/>
</dbReference>
<dbReference type="CDD" id="cd00685">
    <property type="entry name" value="Trans_IPPS_HT"/>
    <property type="match status" value="1"/>
</dbReference>
<reference evidence="7" key="1">
    <citation type="submission" date="2016-03" db="EMBL/GenBank/DDBJ databases">
        <authorList>
            <person name="Borrel G."/>
            <person name="Mccann A."/>
            <person name="O'Toole P.W."/>
        </authorList>
    </citation>
    <scope>NUCLEOTIDE SEQUENCE</scope>
    <source>
        <strain evidence="7">183</strain>
    </source>
</reference>
<gene>
    <name evidence="7" type="ORF">A3207_03910</name>
</gene>
<evidence type="ECO:0000313" key="8">
    <source>
        <dbReference type="Proteomes" id="UP000752814"/>
    </source>
</evidence>
<evidence type="ECO:0000256" key="6">
    <source>
        <dbReference type="RuleBase" id="RU004466"/>
    </source>
</evidence>
<comment type="cofactor">
    <cofactor evidence="1">
        <name>Mg(2+)</name>
        <dbReference type="ChEBI" id="CHEBI:18420"/>
    </cofactor>
</comment>
<organism evidence="7 8">
    <name type="scientific">Candidatus Methanomassiliicoccus intestinalis</name>
    <dbReference type="NCBI Taxonomy" id="1406512"/>
    <lineage>
        <taxon>Archaea</taxon>
        <taxon>Methanobacteriati</taxon>
        <taxon>Thermoplasmatota</taxon>
        <taxon>Thermoplasmata</taxon>
        <taxon>Methanomassiliicoccales</taxon>
        <taxon>Methanomassiliicoccaceae</taxon>
        <taxon>Methanomassiliicoccus</taxon>
    </lineage>
</organism>
<dbReference type="AlphaFoldDB" id="A0A8J8PCR2"/>
<dbReference type="PROSITE" id="PS00444">
    <property type="entry name" value="POLYPRENYL_SYNTHASE_2"/>
    <property type="match status" value="1"/>
</dbReference>
<evidence type="ECO:0000256" key="3">
    <source>
        <dbReference type="ARBA" id="ARBA00022679"/>
    </source>
</evidence>
<dbReference type="InterPro" id="IPR000092">
    <property type="entry name" value="Polyprenyl_synt"/>
</dbReference>
<dbReference type="Pfam" id="PF00348">
    <property type="entry name" value="polyprenyl_synt"/>
    <property type="match status" value="1"/>
</dbReference>
<evidence type="ECO:0000313" key="7">
    <source>
        <dbReference type="EMBL" id="TQS81556.1"/>
    </source>
</evidence>
<dbReference type="SUPFAM" id="SSF48576">
    <property type="entry name" value="Terpenoid synthases"/>
    <property type="match status" value="1"/>
</dbReference>
<dbReference type="GO" id="GO:0046872">
    <property type="term" value="F:metal ion binding"/>
    <property type="evidence" value="ECO:0007669"/>
    <property type="project" value="UniProtKB-KW"/>
</dbReference>
<comment type="caution">
    <text evidence="7">The sequence shown here is derived from an EMBL/GenBank/DDBJ whole genome shotgun (WGS) entry which is preliminary data.</text>
</comment>
<dbReference type="Gene3D" id="1.10.600.10">
    <property type="entry name" value="Farnesyl Diphosphate Synthase"/>
    <property type="match status" value="1"/>
</dbReference>
<keyword evidence="3 6" id="KW-0808">Transferase</keyword>
<dbReference type="PANTHER" id="PTHR12001">
    <property type="entry name" value="GERANYLGERANYL PYROPHOSPHATE SYNTHASE"/>
    <property type="match status" value="1"/>
</dbReference>
<evidence type="ECO:0000256" key="5">
    <source>
        <dbReference type="ARBA" id="ARBA00022842"/>
    </source>
</evidence>
<dbReference type="GO" id="GO:0008299">
    <property type="term" value="P:isoprenoid biosynthetic process"/>
    <property type="evidence" value="ECO:0007669"/>
    <property type="project" value="InterPro"/>
</dbReference>
<evidence type="ECO:0008006" key="9">
    <source>
        <dbReference type="Google" id="ProtNLM"/>
    </source>
</evidence>
<proteinExistence type="inferred from homology"/>
<dbReference type="InterPro" id="IPR008949">
    <property type="entry name" value="Isoprenoid_synthase_dom_sf"/>
</dbReference>
<sequence length="320" mass="35153">MSTEWEKPIIDDIRTVESEMLRNVKSRHPLLNEIAMEAVSVGGKRIRPGVSLLAFHCVGGEDKDRIIKLAVALELIHSATLVHDDINDKAEMRRGKTAIYKKYGLERAIITGDFLFVQGFKLGGYMESEEIIGFVASACSNMAESEFLQIDEEHDISTPLETYLNIIGGKTAGAIEASARLGAYIGGGSPEEINSLGEYGRNMGYAFQIIDDILDITGNEADMGKPVGMDIKDGRPNLPVMIAMNLGNEFISKIFKEKSPSDEEIKEAVKLVKDSGALDVARNHAQDFYNKALESIENIASSVYKDSLISLADTIMTRRS</sequence>
<dbReference type="RefSeq" id="WP_400195443.1">
    <property type="nucleotide sequence ID" value="NZ_CAYAYE010000017.1"/>
</dbReference>
<evidence type="ECO:0000256" key="1">
    <source>
        <dbReference type="ARBA" id="ARBA00001946"/>
    </source>
</evidence>
<comment type="similarity">
    <text evidence="2 6">Belongs to the FPP/GGPP synthase family.</text>
</comment>
<dbReference type="GO" id="GO:0004659">
    <property type="term" value="F:prenyltransferase activity"/>
    <property type="evidence" value="ECO:0007669"/>
    <property type="project" value="InterPro"/>
</dbReference>
<evidence type="ECO:0000256" key="4">
    <source>
        <dbReference type="ARBA" id="ARBA00022723"/>
    </source>
</evidence>
<name>A0A8J8PCR2_9ARCH</name>
<dbReference type="PANTHER" id="PTHR12001:SF69">
    <property type="entry name" value="ALL TRANS-POLYPRENYL-DIPHOSPHATE SYNTHASE PDSS1"/>
    <property type="match status" value="1"/>
</dbReference>
<dbReference type="EMBL" id="LVVT01000022">
    <property type="protein sequence ID" value="TQS81556.1"/>
    <property type="molecule type" value="Genomic_DNA"/>
</dbReference>
<dbReference type="InterPro" id="IPR033749">
    <property type="entry name" value="Polyprenyl_synt_CS"/>
</dbReference>
<evidence type="ECO:0000256" key="2">
    <source>
        <dbReference type="ARBA" id="ARBA00006706"/>
    </source>
</evidence>
<keyword evidence="5" id="KW-0460">Magnesium</keyword>
<protein>
    <recommendedName>
        <fullName evidence="9">Polyprenyl synthetase</fullName>
    </recommendedName>
</protein>